<evidence type="ECO:0008006" key="4">
    <source>
        <dbReference type="Google" id="ProtNLM"/>
    </source>
</evidence>
<keyword evidence="1" id="KW-0732">Signal</keyword>
<accession>A0A1U9NQS0</accession>
<feature type="chain" id="PRO_5012346513" description="DUF4139 domain-containing protein" evidence="1">
    <location>
        <begin position="24"/>
        <end position="466"/>
    </location>
</feature>
<sequence precursor="true">MKSMLISSIVVVAAWLQVVACSAAELPAPGVGLTIYNDDFAVVKERREMEFEQGVNEVKFTDVASSIDATSVNFKCLSDLDAVSILEQNYEYDLVNTASLLDRYIDKEVVVQIAGSGADVGTKVRGILSASLGQDLIIRDADTGEMEIINRSSIERIALVKMPRDLVTKPTLVWLADSKVAGEELCQVTYTAGNIGWKADYSAVLNADETKLDLTGWVTINNRSGAAYEDAVIKLIAGDVRRVQEQPQQPRRVYDRAVMMEAKAAGFEEKPFMEYHLYTLGRPSTIKDKQVKQIEFIEPAADVPAEKVFVYEWQKKPEKVQVKIEFENTEENNLGIALPKGKVRVFKKDPADGMLEFVGEDMIDHTAKKEELSLYIGDAFDIVPEHKMVDHKVGRRQRTEVHEIELRNRKDEDAVVNVDHKISPWMNWKVSSEMDWQKEDSTTARFEVPVKADSTVTFRYTVYMDW</sequence>
<dbReference type="Proteomes" id="UP000189674">
    <property type="component" value="Chromosome"/>
</dbReference>
<dbReference type="PANTHER" id="PTHR38075:SF1">
    <property type="entry name" value="DUF4139 DOMAIN-CONTAINING PROTEIN"/>
    <property type="match status" value="1"/>
</dbReference>
<keyword evidence="3" id="KW-1185">Reference proteome</keyword>
<evidence type="ECO:0000313" key="3">
    <source>
        <dbReference type="Proteomes" id="UP000189674"/>
    </source>
</evidence>
<proteinExistence type="predicted"/>
<dbReference type="PANTHER" id="PTHR38075">
    <property type="entry name" value="DUF4139 DOMAIN-CONTAINING PROTEIN"/>
    <property type="match status" value="1"/>
</dbReference>
<name>A0A1U9NQS0_9BACT</name>
<protein>
    <recommendedName>
        <fullName evidence="4">DUF4139 domain-containing protein</fullName>
    </recommendedName>
</protein>
<dbReference type="RefSeq" id="WP_146663860.1">
    <property type="nucleotide sequence ID" value="NZ_CP019791.1"/>
</dbReference>
<dbReference type="EMBL" id="CP019791">
    <property type="protein sequence ID" value="AQT70259.1"/>
    <property type="molecule type" value="Genomic_DNA"/>
</dbReference>
<dbReference type="AlphaFoldDB" id="A0A1U9NQS0"/>
<organism evidence="2 3">
    <name type="scientific">Anaerohalosphaera lusitana</name>
    <dbReference type="NCBI Taxonomy" id="1936003"/>
    <lineage>
        <taxon>Bacteria</taxon>
        <taxon>Pseudomonadati</taxon>
        <taxon>Planctomycetota</taxon>
        <taxon>Phycisphaerae</taxon>
        <taxon>Sedimentisphaerales</taxon>
        <taxon>Anaerohalosphaeraceae</taxon>
        <taxon>Anaerohalosphaera</taxon>
    </lineage>
</organism>
<dbReference type="KEGG" id="alus:STSP2_03465"/>
<evidence type="ECO:0000313" key="2">
    <source>
        <dbReference type="EMBL" id="AQT70259.1"/>
    </source>
</evidence>
<dbReference type="OrthoDB" id="9783078at2"/>
<feature type="signal peptide" evidence="1">
    <location>
        <begin position="1"/>
        <end position="23"/>
    </location>
</feature>
<evidence type="ECO:0000256" key="1">
    <source>
        <dbReference type="SAM" id="SignalP"/>
    </source>
</evidence>
<gene>
    <name evidence="2" type="ORF">STSP2_03465</name>
</gene>
<reference evidence="3" key="1">
    <citation type="submission" date="2017-02" db="EMBL/GenBank/DDBJ databases">
        <title>Comparative genomics and description of representatives of a novel lineage of planctomycetes thriving in anoxic sediments.</title>
        <authorList>
            <person name="Spring S."/>
            <person name="Bunk B."/>
            <person name="Sproer C."/>
        </authorList>
    </citation>
    <scope>NUCLEOTIDE SEQUENCE [LARGE SCALE GENOMIC DNA]</scope>
    <source>
        <strain evidence="3">ST-NAGAB-D1</strain>
    </source>
</reference>